<name>A0A9C7F6F0_9VIRU</name>
<organism evidence="1">
    <name type="scientific">Penaeus monodon majanivirus B</name>
    <dbReference type="NCBI Taxonomy" id="2984272"/>
    <lineage>
        <taxon>Viruses</taxon>
        <taxon>Viruses incertae sedis</taxon>
        <taxon>Naldaviricetes</taxon>
        <taxon>Nimaviridae</taxon>
    </lineage>
</organism>
<dbReference type="EMBL" id="LC738871">
    <property type="protein sequence ID" value="BDT62081.1"/>
    <property type="molecule type" value="Genomic_DNA"/>
</dbReference>
<accession>A0A9C7F6F0</accession>
<evidence type="ECO:0000313" key="1">
    <source>
        <dbReference type="EMBL" id="BDT62081.1"/>
    </source>
</evidence>
<reference evidence="1" key="1">
    <citation type="submission" date="2022-10" db="EMBL/GenBank/DDBJ databases">
        <title>Genome sequences of endogenous nimaviruses in decapod crustaceans.</title>
        <authorList>
            <person name="Kawato S."/>
            <person name="Nozaki R."/>
            <person name="Kondo H."/>
            <person name="Hirono I."/>
        </authorList>
    </citation>
    <scope>NUCLEOTIDE SEQUENCE</scope>
    <source>
        <strain evidence="1">Mikawa2016</strain>
    </source>
</reference>
<protein>
    <submittedName>
        <fullName evidence="1">Uncharacterized protein</fullName>
    </submittedName>
</protein>
<proteinExistence type="predicted"/>
<sequence>MRTMIRDLRTASKWLRVINADRGKISPIVFPDELKYWEEKELCNFTLDSDSVDRIYCLDVLCPYFTEVFRLILRMQYKSRPLYVEVVLIDRVLTRKGNSTMILTYDIQRFLDSIIRSHKKREIILKRMLLDKINIQKSWGDVSSLEYLCYQTICKYRNELCIREEEIPRVVWNNICKTIEIQKIVERYERKVFDIYKSDVLTVLF</sequence>